<dbReference type="Pfam" id="PF20586">
    <property type="entry name" value="DUF6788"/>
    <property type="match status" value="1"/>
</dbReference>
<keyword evidence="1" id="KW-0802">TPR repeat</keyword>
<dbReference type="SUPFAM" id="SSF46894">
    <property type="entry name" value="C-terminal effector domain of the bipartite response regulators"/>
    <property type="match status" value="1"/>
</dbReference>
<dbReference type="InterPro" id="IPR016032">
    <property type="entry name" value="Sig_transdc_resp-reg_C-effctor"/>
</dbReference>
<dbReference type="AlphaFoldDB" id="A0A8J3IBK6"/>
<proteinExistence type="predicted"/>
<dbReference type="EMBL" id="BNJF01000007">
    <property type="protein sequence ID" value="GHO50280.1"/>
    <property type="molecule type" value="Genomic_DNA"/>
</dbReference>
<evidence type="ECO:0000313" key="4">
    <source>
        <dbReference type="Proteomes" id="UP000612362"/>
    </source>
</evidence>
<dbReference type="Gene3D" id="1.25.40.10">
    <property type="entry name" value="Tetratricopeptide repeat domain"/>
    <property type="match status" value="1"/>
</dbReference>
<dbReference type="InterPro" id="IPR051677">
    <property type="entry name" value="AfsR-DnrI-RedD_regulator"/>
</dbReference>
<dbReference type="Proteomes" id="UP000612362">
    <property type="component" value="Unassembled WGS sequence"/>
</dbReference>
<evidence type="ECO:0000259" key="2">
    <source>
        <dbReference type="SMART" id="SM01043"/>
    </source>
</evidence>
<dbReference type="InterPro" id="IPR036388">
    <property type="entry name" value="WH-like_DNA-bd_sf"/>
</dbReference>
<dbReference type="PANTHER" id="PTHR35807:SF2">
    <property type="entry name" value="TRANSCRIPTIONAL ACTIVATOR DOMAIN"/>
    <property type="match status" value="1"/>
</dbReference>
<protein>
    <recommendedName>
        <fullName evidence="2">Bacterial transcriptional activator domain-containing protein</fullName>
    </recommendedName>
</protein>
<feature type="repeat" description="TPR" evidence="1">
    <location>
        <begin position="256"/>
        <end position="289"/>
    </location>
</feature>
<evidence type="ECO:0000313" key="3">
    <source>
        <dbReference type="EMBL" id="GHO50280.1"/>
    </source>
</evidence>
<feature type="domain" description="Bacterial transcriptional activator" evidence="2">
    <location>
        <begin position="198"/>
        <end position="340"/>
    </location>
</feature>
<evidence type="ECO:0000256" key="1">
    <source>
        <dbReference type="PROSITE-ProRule" id="PRU00339"/>
    </source>
</evidence>
<name>A0A8J3IBK6_9CHLR</name>
<dbReference type="InterPro" id="IPR011990">
    <property type="entry name" value="TPR-like_helical_dom_sf"/>
</dbReference>
<reference evidence="3" key="1">
    <citation type="submission" date="2020-10" db="EMBL/GenBank/DDBJ databases">
        <title>Taxonomic study of unclassified bacteria belonging to the class Ktedonobacteria.</title>
        <authorList>
            <person name="Yabe S."/>
            <person name="Wang C.M."/>
            <person name="Zheng Y."/>
            <person name="Sakai Y."/>
            <person name="Cavaletti L."/>
            <person name="Monciardini P."/>
            <person name="Donadio S."/>
        </authorList>
    </citation>
    <scope>NUCLEOTIDE SEQUENCE</scope>
    <source>
        <strain evidence="3">SOSP1-1</strain>
    </source>
</reference>
<dbReference type="InterPro" id="IPR019734">
    <property type="entry name" value="TPR_rpt"/>
</dbReference>
<gene>
    <name evidence="3" type="ORF">KSX_84430</name>
</gene>
<keyword evidence="4" id="KW-1185">Reference proteome</keyword>
<dbReference type="InterPro" id="IPR046738">
    <property type="entry name" value="DUF6788"/>
</dbReference>
<dbReference type="GO" id="GO:0006355">
    <property type="term" value="P:regulation of DNA-templated transcription"/>
    <property type="evidence" value="ECO:0007669"/>
    <property type="project" value="InterPro"/>
</dbReference>
<dbReference type="GO" id="GO:0003677">
    <property type="term" value="F:DNA binding"/>
    <property type="evidence" value="ECO:0007669"/>
    <property type="project" value="InterPro"/>
</dbReference>
<dbReference type="PANTHER" id="PTHR35807">
    <property type="entry name" value="TRANSCRIPTIONAL REGULATOR REDD-RELATED"/>
    <property type="match status" value="1"/>
</dbReference>
<dbReference type="Pfam" id="PF03704">
    <property type="entry name" value="BTAD"/>
    <property type="match status" value="1"/>
</dbReference>
<dbReference type="PROSITE" id="PS50005">
    <property type="entry name" value="TPR"/>
    <property type="match status" value="1"/>
</dbReference>
<dbReference type="RefSeq" id="WP_220199326.1">
    <property type="nucleotide sequence ID" value="NZ_BNJF01000007.1"/>
</dbReference>
<organism evidence="3 4">
    <name type="scientific">Ktedonospora formicarum</name>
    <dbReference type="NCBI Taxonomy" id="2778364"/>
    <lineage>
        <taxon>Bacteria</taxon>
        <taxon>Bacillati</taxon>
        <taxon>Chloroflexota</taxon>
        <taxon>Ktedonobacteria</taxon>
        <taxon>Ktedonobacterales</taxon>
        <taxon>Ktedonobacteraceae</taxon>
        <taxon>Ktedonospora</taxon>
    </lineage>
</organism>
<accession>A0A8J3IBK6</accession>
<dbReference type="InterPro" id="IPR005158">
    <property type="entry name" value="BTAD"/>
</dbReference>
<dbReference type="Gene3D" id="1.10.10.10">
    <property type="entry name" value="Winged helix-like DNA-binding domain superfamily/Winged helix DNA-binding domain"/>
    <property type="match status" value="1"/>
</dbReference>
<dbReference type="SUPFAM" id="SSF48452">
    <property type="entry name" value="TPR-like"/>
    <property type="match status" value="1"/>
</dbReference>
<comment type="caution">
    <text evidence="3">The sequence shown here is derived from an EMBL/GenBank/DDBJ whole genome shotgun (WGS) entry which is preliminary data.</text>
</comment>
<sequence>MNGKPSGKITYRQQYTRCGKERCRKCRDGVGHGPYWYAYWSEKGRTVSRYIGVTLPPDIASELTQQESSVLEPHTPIPSTETQHSKTQLRVYLLGQYRLERKHGDTWEMIENRTWHRRRARSLLGCLLSSPGRRLGREQLRDLLWPDLDVDIAANRLNGAVHELRQILEPDLPRPAASRLLRLERDVLEIADSSQIWVDAEAFEQLVKMANTTTDPTEALQLLERASHLYEGNYLLEELYSEWAAPRRDALQRTWTGMLLQLAQLYVERGEHINAIETLDRIRTAEPTNETALQRLMLLLTHLDRRGEALQVYNAHVTLLEREYEGEPLPETTELYDALRQGHIPALPAIKTGQPALANAFSAPQLSPRLPLIEQREEVGSPQPTLHEAVATSILHFTRPSFHLSRHSRSPLIGRSNELNLMRRVMNAVSASEGAHPSFEGKIQESLTYLPLGGVPPMP</sequence>
<dbReference type="SMART" id="SM01043">
    <property type="entry name" value="BTAD"/>
    <property type="match status" value="1"/>
</dbReference>